<dbReference type="EMBL" id="AWWV01015067">
    <property type="protein sequence ID" value="OMO53966.1"/>
    <property type="molecule type" value="Genomic_DNA"/>
</dbReference>
<feature type="compositionally biased region" description="Polar residues" evidence="1">
    <location>
        <begin position="1"/>
        <end position="12"/>
    </location>
</feature>
<accession>A0A1R3G7D3</accession>
<gene>
    <name evidence="2" type="ORF">CCACVL1_28171</name>
</gene>
<evidence type="ECO:0000256" key="1">
    <source>
        <dbReference type="SAM" id="MobiDB-lite"/>
    </source>
</evidence>
<evidence type="ECO:0000313" key="2">
    <source>
        <dbReference type="EMBL" id="OMO53966.1"/>
    </source>
</evidence>
<reference evidence="2 3" key="1">
    <citation type="submission" date="2013-09" db="EMBL/GenBank/DDBJ databases">
        <title>Corchorus capsularis genome sequencing.</title>
        <authorList>
            <person name="Alam M."/>
            <person name="Haque M.S."/>
            <person name="Islam M.S."/>
            <person name="Emdad E.M."/>
            <person name="Islam M.M."/>
            <person name="Ahmed B."/>
            <person name="Halim A."/>
            <person name="Hossen Q.M.M."/>
            <person name="Hossain M.Z."/>
            <person name="Ahmed R."/>
            <person name="Khan M.M."/>
            <person name="Islam R."/>
            <person name="Rashid M.M."/>
            <person name="Khan S.A."/>
            <person name="Rahman M.S."/>
            <person name="Alam M."/>
        </authorList>
    </citation>
    <scope>NUCLEOTIDE SEQUENCE [LARGE SCALE GENOMIC DNA]</scope>
    <source>
        <strain evidence="3">cv. CVL-1</strain>
        <tissue evidence="2">Whole seedling</tissue>
    </source>
</reference>
<name>A0A1R3G7D3_COCAP</name>
<sequence>IPISLLSMTQLRPTPLADRQPLKTEGSSYLKAQRPRPCRLT</sequence>
<keyword evidence="3" id="KW-1185">Reference proteome</keyword>
<dbReference type="Gramene" id="OMO53966">
    <property type="protein sequence ID" value="OMO53966"/>
    <property type="gene ID" value="CCACVL1_28171"/>
</dbReference>
<feature type="region of interest" description="Disordered" evidence="1">
    <location>
        <begin position="1"/>
        <end position="41"/>
    </location>
</feature>
<organism evidence="2 3">
    <name type="scientific">Corchorus capsularis</name>
    <name type="common">Jute</name>
    <dbReference type="NCBI Taxonomy" id="210143"/>
    <lineage>
        <taxon>Eukaryota</taxon>
        <taxon>Viridiplantae</taxon>
        <taxon>Streptophyta</taxon>
        <taxon>Embryophyta</taxon>
        <taxon>Tracheophyta</taxon>
        <taxon>Spermatophyta</taxon>
        <taxon>Magnoliopsida</taxon>
        <taxon>eudicotyledons</taxon>
        <taxon>Gunneridae</taxon>
        <taxon>Pentapetalae</taxon>
        <taxon>rosids</taxon>
        <taxon>malvids</taxon>
        <taxon>Malvales</taxon>
        <taxon>Malvaceae</taxon>
        <taxon>Grewioideae</taxon>
        <taxon>Apeibeae</taxon>
        <taxon>Corchorus</taxon>
    </lineage>
</organism>
<dbReference type="AlphaFoldDB" id="A0A1R3G7D3"/>
<protein>
    <submittedName>
        <fullName evidence="2">Uncharacterized protein</fullName>
    </submittedName>
</protein>
<dbReference type="Proteomes" id="UP000188268">
    <property type="component" value="Unassembled WGS sequence"/>
</dbReference>
<proteinExistence type="predicted"/>
<comment type="caution">
    <text evidence="2">The sequence shown here is derived from an EMBL/GenBank/DDBJ whole genome shotgun (WGS) entry which is preliminary data.</text>
</comment>
<feature type="non-terminal residue" evidence="2">
    <location>
        <position position="1"/>
    </location>
</feature>
<evidence type="ECO:0000313" key="3">
    <source>
        <dbReference type="Proteomes" id="UP000188268"/>
    </source>
</evidence>